<accession>A0A1D7XNS8</accession>
<dbReference type="EMBL" id="CP017255">
    <property type="protein sequence ID" value="AOR24995.1"/>
    <property type="molecule type" value="Genomic_DNA"/>
</dbReference>
<name>A0A1D7XNS8_9CLOT</name>
<evidence type="ECO:0000259" key="1">
    <source>
        <dbReference type="Pfam" id="PF13614"/>
    </source>
</evidence>
<dbReference type="Proteomes" id="UP000094652">
    <property type="component" value="Plasmid pCt2"/>
</dbReference>
<dbReference type="PANTHER" id="PTHR13696:SF99">
    <property type="entry name" value="COBYRINIC ACID AC-DIAMIDE SYNTHASE"/>
    <property type="match status" value="1"/>
</dbReference>
<dbReference type="Pfam" id="PF13614">
    <property type="entry name" value="AAA_31"/>
    <property type="match status" value="1"/>
</dbReference>
<sequence length="250" mass="28768">MCDIISIINVKGGVGKTTTAINLAGQFAKQGHRVLLIDNDSQSNLSQILNVESEYNLYDLYSNSKVNFEDCIAQYNEWIDVIPNVIESAILESELHNKITRETILKNKFQRFKSDYDVVIIDNSPFLGLCTMNAMCLSNYYIEVIDNSTSALQGLNLVDNLVKNIKENGVNDSLKLLGILRNNFDKKTIFSKQINEVIIEEFKDDIFKTIIYNSIKFKEATTMNKTMQEYNNKYAKAYKDLYYEIIKRMK</sequence>
<dbReference type="OrthoDB" id="9815116at2"/>
<dbReference type="InterPro" id="IPR027417">
    <property type="entry name" value="P-loop_NTPase"/>
</dbReference>
<evidence type="ECO:0000313" key="2">
    <source>
        <dbReference type="EMBL" id="AOR24995.1"/>
    </source>
</evidence>
<evidence type="ECO:0000313" key="3">
    <source>
        <dbReference type="Proteomes" id="UP000094652"/>
    </source>
</evidence>
<dbReference type="Gene3D" id="3.40.50.300">
    <property type="entry name" value="P-loop containing nucleotide triphosphate hydrolases"/>
    <property type="match status" value="1"/>
</dbReference>
<dbReference type="SUPFAM" id="SSF52540">
    <property type="entry name" value="P-loop containing nucleoside triphosphate hydrolases"/>
    <property type="match status" value="1"/>
</dbReference>
<gene>
    <name evidence="2" type="ORF">BGI42_14710</name>
</gene>
<dbReference type="CDD" id="cd02042">
    <property type="entry name" value="ParAB_family"/>
    <property type="match status" value="1"/>
</dbReference>
<geneLocation type="plasmid" evidence="3">
    <name>pct2</name>
</geneLocation>
<dbReference type="InterPro" id="IPR025669">
    <property type="entry name" value="AAA_dom"/>
</dbReference>
<reference evidence="3" key="1">
    <citation type="submission" date="2016-09" db="EMBL/GenBank/DDBJ databases">
        <title>Genomics of Clostridium taeniosporum, an organism which forms endospores with ribbon-like appendages.</title>
        <authorList>
            <person name="Walker J.R."/>
        </authorList>
    </citation>
    <scope>NUCLEOTIDE SEQUENCE [LARGE SCALE GENOMIC DNA]</scope>
    <source>
        <strain evidence="3">1/k</strain>
        <plasmid evidence="3">Plasmid pct2</plasmid>
    </source>
</reference>
<dbReference type="RefSeq" id="WP_069681114.1">
    <property type="nucleotide sequence ID" value="NZ_CP017255.2"/>
</dbReference>
<protein>
    <submittedName>
        <fullName evidence="2">ParA family protein</fullName>
    </submittedName>
</protein>
<dbReference type="PANTHER" id="PTHR13696">
    <property type="entry name" value="P-LOOP CONTAINING NUCLEOSIDE TRIPHOSPHATE HYDROLASE"/>
    <property type="match status" value="1"/>
</dbReference>
<proteinExistence type="predicted"/>
<keyword evidence="3" id="KW-1185">Reference proteome</keyword>
<keyword evidence="2" id="KW-0614">Plasmid</keyword>
<dbReference type="KEGG" id="ctae:BGI42_14710"/>
<organism evidence="2 3">
    <name type="scientific">Clostridium taeniosporum</name>
    <dbReference type="NCBI Taxonomy" id="394958"/>
    <lineage>
        <taxon>Bacteria</taxon>
        <taxon>Bacillati</taxon>
        <taxon>Bacillota</taxon>
        <taxon>Clostridia</taxon>
        <taxon>Eubacteriales</taxon>
        <taxon>Clostridiaceae</taxon>
        <taxon>Clostridium</taxon>
    </lineage>
</organism>
<dbReference type="AlphaFoldDB" id="A0A1D7XNS8"/>
<feature type="domain" description="AAA" evidence="1">
    <location>
        <begin position="4"/>
        <end position="175"/>
    </location>
</feature>
<dbReference type="InterPro" id="IPR050678">
    <property type="entry name" value="DNA_Partitioning_ATPase"/>
</dbReference>